<keyword evidence="2 3" id="KW-0663">Pyridoxal phosphate</keyword>
<protein>
    <recommendedName>
        <fullName evidence="6">Glutamate-1-semialdehyde 2,1-aminomutase</fullName>
    </recommendedName>
</protein>
<organism evidence="4 5">
    <name type="scientific">candidate division WOR-1 bacterium RIFOXYC2_FULL_46_14</name>
    <dbReference type="NCBI Taxonomy" id="1802587"/>
    <lineage>
        <taxon>Bacteria</taxon>
        <taxon>Bacillati</taxon>
        <taxon>Saganbacteria</taxon>
    </lineage>
</organism>
<dbReference type="Proteomes" id="UP000179242">
    <property type="component" value="Unassembled WGS sequence"/>
</dbReference>
<dbReference type="InterPro" id="IPR015422">
    <property type="entry name" value="PyrdxlP-dep_Trfase_small"/>
</dbReference>
<evidence type="ECO:0008006" key="6">
    <source>
        <dbReference type="Google" id="ProtNLM"/>
    </source>
</evidence>
<accession>A0A1F4U8H3</accession>
<dbReference type="Pfam" id="PF00202">
    <property type="entry name" value="Aminotran_3"/>
    <property type="match status" value="2"/>
</dbReference>
<sequence>MDQRFAQAKKYLVGGVNSPVRAFGAVGGEPIFIKRGQGAEIRDQNNRKFIDYVMSWGALILGHAHPKVVAAVTAAVKNGSSFGAPTEKETELAKMICGAFPSIEKVRFVSSGTEAVMGALKLAFALTGRKKVIKFRQCYHGWSEQDYLEAEYNNLGSVKNLVSDKVAAIIVEPVAGNSGVIAPKSGFLEGLRKICDKNKIILIFDEVITGFRVAYGGAQELYKVKADLTCLGKIIGGGFPLAAFGGRKGLMDQVAPLGLVYQAGTLSGNPVAVAAGIEVLKTLKDKKIYKDLEEKTRYLCEGMKMEYSRVGSMFSFKFNDRKEYAGFFWRMIEKGFYFAPSKDEANFISTAHARRKI</sequence>
<dbReference type="Gene3D" id="3.40.640.10">
    <property type="entry name" value="Type I PLP-dependent aspartate aminotransferase-like (Major domain)"/>
    <property type="match status" value="1"/>
</dbReference>
<dbReference type="InterPro" id="IPR015421">
    <property type="entry name" value="PyrdxlP-dep_Trfase_major"/>
</dbReference>
<evidence type="ECO:0000313" key="5">
    <source>
        <dbReference type="Proteomes" id="UP000179242"/>
    </source>
</evidence>
<dbReference type="AlphaFoldDB" id="A0A1F4U8H3"/>
<dbReference type="GO" id="GO:0008483">
    <property type="term" value="F:transaminase activity"/>
    <property type="evidence" value="ECO:0007669"/>
    <property type="project" value="InterPro"/>
</dbReference>
<dbReference type="SUPFAM" id="SSF53383">
    <property type="entry name" value="PLP-dependent transferases"/>
    <property type="match status" value="1"/>
</dbReference>
<name>A0A1F4U8H3_UNCSA</name>
<dbReference type="InterPro" id="IPR015424">
    <property type="entry name" value="PyrdxlP-dep_Trfase"/>
</dbReference>
<comment type="cofactor">
    <cofactor evidence="1">
        <name>pyridoxal 5'-phosphate</name>
        <dbReference type="ChEBI" id="CHEBI:597326"/>
    </cofactor>
</comment>
<comment type="caution">
    <text evidence="4">The sequence shown here is derived from an EMBL/GenBank/DDBJ whole genome shotgun (WGS) entry which is preliminary data.</text>
</comment>
<evidence type="ECO:0000256" key="3">
    <source>
        <dbReference type="RuleBase" id="RU003560"/>
    </source>
</evidence>
<gene>
    <name evidence="4" type="ORF">A2438_06160</name>
</gene>
<dbReference type="PANTHER" id="PTHR43713">
    <property type="entry name" value="GLUTAMATE-1-SEMIALDEHYDE 2,1-AMINOMUTASE"/>
    <property type="match status" value="1"/>
</dbReference>
<evidence type="ECO:0000256" key="1">
    <source>
        <dbReference type="ARBA" id="ARBA00001933"/>
    </source>
</evidence>
<dbReference type="EMBL" id="MEUJ01000003">
    <property type="protein sequence ID" value="OGC40583.1"/>
    <property type="molecule type" value="Genomic_DNA"/>
</dbReference>
<dbReference type="Gene3D" id="3.90.1150.10">
    <property type="entry name" value="Aspartate Aminotransferase, domain 1"/>
    <property type="match status" value="1"/>
</dbReference>
<comment type="similarity">
    <text evidence="3">Belongs to the class-III pyridoxal-phosphate-dependent aminotransferase family.</text>
</comment>
<dbReference type="InterPro" id="IPR005814">
    <property type="entry name" value="Aminotrans_3"/>
</dbReference>
<dbReference type="PROSITE" id="PS00600">
    <property type="entry name" value="AA_TRANSFER_CLASS_3"/>
    <property type="match status" value="1"/>
</dbReference>
<dbReference type="InterPro" id="IPR049704">
    <property type="entry name" value="Aminotrans_3_PPA_site"/>
</dbReference>
<dbReference type="GO" id="GO:0030170">
    <property type="term" value="F:pyridoxal phosphate binding"/>
    <property type="evidence" value="ECO:0007669"/>
    <property type="project" value="InterPro"/>
</dbReference>
<dbReference type="PANTHER" id="PTHR43713:SF3">
    <property type="entry name" value="GLUTAMATE-1-SEMIALDEHYDE 2,1-AMINOMUTASE 1, CHLOROPLASTIC-RELATED"/>
    <property type="match status" value="1"/>
</dbReference>
<dbReference type="CDD" id="cd00610">
    <property type="entry name" value="OAT_like"/>
    <property type="match status" value="1"/>
</dbReference>
<proteinExistence type="inferred from homology"/>
<evidence type="ECO:0000256" key="2">
    <source>
        <dbReference type="ARBA" id="ARBA00022898"/>
    </source>
</evidence>
<reference evidence="4 5" key="1">
    <citation type="journal article" date="2016" name="Nat. Commun.">
        <title>Thousands of microbial genomes shed light on interconnected biogeochemical processes in an aquifer system.</title>
        <authorList>
            <person name="Anantharaman K."/>
            <person name="Brown C.T."/>
            <person name="Hug L.A."/>
            <person name="Sharon I."/>
            <person name="Castelle C.J."/>
            <person name="Probst A.J."/>
            <person name="Thomas B.C."/>
            <person name="Singh A."/>
            <person name="Wilkins M.J."/>
            <person name="Karaoz U."/>
            <person name="Brodie E.L."/>
            <person name="Williams K.H."/>
            <person name="Hubbard S.S."/>
            <person name="Banfield J.F."/>
        </authorList>
    </citation>
    <scope>NUCLEOTIDE SEQUENCE [LARGE SCALE GENOMIC DNA]</scope>
</reference>
<evidence type="ECO:0000313" key="4">
    <source>
        <dbReference type="EMBL" id="OGC40583.1"/>
    </source>
</evidence>